<evidence type="ECO:0000256" key="5">
    <source>
        <dbReference type="ARBA" id="ARBA00022454"/>
    </source>
</evidence>
<comment type="subcellular location">
    <subcellularLocation>
        <location evidence="2">Chromosome</location>
    </subcellularLocation>
    <subcellularLocation>
        <location evidence="1">Nucleus</location>
    </subcellularLocation>
</comment>
<dbReference type="GO" id="GO:0006325">
    <property type="term" value="P:chromatin organization"/>
    <property type="evidence" value="ECO:0007669"/>
    <property type="project" value="UniProtKB-KW"/>
</dbReference>
<evidence type="ECO:0000313" key="13">
    <source>
        <dbReference type="EMBL" id="CAG9855813.1"/>
    </source>
</evidence>
<dbReference type="Proteomes" id="UP001153712">
    <property type="component" value="Chromosome 11"/>
</dbReference>
<name>A0A9N9XKD4_PHYSR</name>
<dbReference type="InterPro" id="IPR042320">
    <property type="entry name" value="MMS22-like"/>
</dbReference>
<keyword evidence="6" id="KW-0227">DNA damage</keyword>
<evidence type="ECO:0000256" key="2">
    <source>
        <dbReference type="ARBA" id="ARBA00004286"/>
    </source>
</evidence>
<dbReference type="GO" id="GO:0043596">
    <property type="term" value="C:nuclear replication fork"/>
    <property type="evidence" value="ECO:0007669"/>
    <property type="project" value="TreeGrafter"/>
</dbReference>
<organism evidence="13 14">
    <name type="scientific">Phyllotreta striolata</name>
    <name type="common">Striped flea beetle</name>
    <name type="synonym">Crioceris striolata</name>
    <dbReference type="NCBI Taxonomy" id="444603"/>
    <lineage>
        <taxon>Eukaryota</taxon>
        <taxon>Metazoa</taxon>
        <taxon>Ecdysozoa</taxon>
        <taxon>Arthropoda</taxon>
        <taxon>Hexapoda</taxon>
        <taxon>Insecta</taxon>
        <taxon>Pterygota</taxon>
        <taxon>Neoptera</taxon>
        <taxon>Endopterygota</taxon>
        <taxon>Coleoptera</taxon>
        <taxon>Polyphaga</taxon>
        <taxon>Cucujiformia</taxon>
        <taxon>Chrysomeloidea</taxon>
        <taxon>Chrysomelidae</taxon>
        <taxon>Galerucinae</taxon>
        <taxon>Alticini</taxon>
        <taxon>Phyllotreta</taxon>
    </lineage>
</organism>
<sequence length="1003" mass="117338">MPCKQKLLFCCEKNDQKDIRDDFEVNFIRHLPMPTAMAVNIATNRWHKEEVLEYVEELGKRIRKEWFSFQNIALNDEIPTFDMKYGRELINHSFQIIRESIQISINANKTENLKKKVKEILKCIVKTIYPVRSMRNEFVIKLTSEKYNDINNPIYQYFHTFLEIQYYVLLLYLVCDEDKSVLENMSKNLMSNLIDLSKMSYQRQTKRVFVCTCLKNSWLIIQRLFEKIEPIENAFWTLFNSIMADEDPLFSIWLLAEVASLQLFNEQWQYEGNDCSRIVPNFDLLENKVKNFLTDANSELMMQLFEYITPLLNNYWLKNGNIEVYRIMWDFYRRRMNISHKQYSNLSAVDLYDSLNNIVYFPEKCNEDFEKFTGYLLHHLNEYQNHWTKIKGRIYSQLGSQKLKELNDIGRVHVIFLFSSLSTLNCSQDVVDKILYVFRELAHEQRKSPLSWNLLTCFIFMQVNKGLSIEKPADILLSWIREACGSDNNFHLVKLFVGNFETMLNHSSNLQLHQWMFLDKWLTSYLLSCYHADMIAGVEVLLRVLERVENPDCWSLWSGRFIEFVYPVLKQLAYAYKAPSSVGKIAGKMYLMEPKMRGEILTCFTNFNLPIDICLSFLEIILADHSKRCMINFQLNTPLQILIIQLWFKFCLVSTEPCRFLTEIVTELNYFPQDLKLQLNASQDPISTLIQYLGSDLSNHRQNKNIIVLCESCFGSIVHWFDQFLKTSESDSKVSRIYFYTSSAFQHCSPLLYNRNSVSSSLTSLVNTLLLPPDVLRDKSPRKFILNCVKETWNSFYQGLAVLKDDSDAFILRVLKDLITKYMRYFSTNESPLLKALQSETIADVVLEIISNYYFIQRHQESDSDVKKVVKILCDTVQSTTSAPILKLVVTKTLYGLFEFYIHHHQGKLAVSLISAMCLSPLYPQARAEFSHCVMLAAKKELVLSAGAYFQLLHIIAKFVPGDVRNLIGKLTEQVEHAERLRGVGYDASLRKQVEILEKIVNV</sequence>
<dbReference type="EMBL" id="OU900104">
    <property type="protein sequence ID" value="CAG9855813.1"/>
    <property type="molecule type" value="Genomic_DNA"/>
</dbReference>
<proteinExistence type="inferred from homology"/>
<keyword evidence="14" id="KW-1185">Reference proteome</keyword>
<evidence type="ECO:0000256" key="6">
    <source>
        <dbReference type="ARBA" id="ARBA00022763"/>
    </source>
</evidence>
<dbReference type="Pfam" id="PF14911">
    <property type="entry name" value="MMS22L_C"/>
    <property type="match status" value="1"/>
</dbReference>
<evidence type="ECO:0000256" key="9">
    <source>
        <dbReference type="ARBA" id="ARBA00023242"/>
    </source>
</evidence>
<dbReference type="InterPro" id="IPR029425">
    <property type="entry name" value="MMS22L_N"/>
</dbReference>
<dbReference type="AlphaFoldDB" id="A0A9N9XKD4"/>
<accession>A0A9N9XKD4</accession>
<dbReference type="InterPro" id="IPR029424">
    <property type="entry name" value="MMS22L_C"/>
</dbReference>
<evidence type="ECO:0000256" key="10">
    <source>
        <dbReference type="ARBA" id="ARBA00033326"/>
    </source>
</evidence>
<evidence type="ECO:0000256" key="1">
    <source>
        <dbReference type="ARBA" id="ARBA00004123"/>
    </source>
</evidence>
<dbReference type="GO" id="GO:0000724">
    <property type="term" value="P:double-strand break repair via homologous recombination"/>
    <property type="evidence" value="ECO:0007669"/>
    <property type="project" value="InterPro"/>
</dbReference>
<keyword evidence="8" id="KW-0234">DNA repair</keyword>
<evidence type="ECO:0000256" key="3">
    <source>
        <dbReference type="ARBA" id="ARBA00006585"/>
    </source>
</evidence>
<dbReference type="OrthoDB" id="8193282at2759"/>
<feature type="domain" description="MMS22-like C-terminal" evidence="12">
    <location>
        <begin position="661"/>
        <end position="999"/>
    </location>
</feature>
<protein>
    <recommendedName>
        <fullName evidence="4">Protein MMS22-like</fullName>
    </recommendedName>
    <alternativeName>
        <fullName evidence="10">Methyl methanesulfonate-sensitivity protein 22-like</fullName>
    </alternativeName>
</protein>
<reference evidence="13" key="1">
    <citation type="submission" date="2022-01" db="EMBL/GenBank/DDBJ databases">
        <authorList>
            <person name="King R."/>
        </authorList>
    </citation>
    <scope>NUCLEOTIDE SEQUENCE</scope>
</reference>
<dbReference type="GO" id="GO:0031297">
    <property type="term" value="P:replication fork processing"/>
    <property type="evidence" value="ECO:0007669"/>
    <property type="project" value="InterPro"/>
</dbReference>
<keyword evidence="5" id="KW-0158">Chromosome</keyword>
<comment type="similarity">
    <text evidence="3">Belongs to the MMS22 family. MMS22L subfamily.</text>
</comment>
<dbReference type="PANTHER" id="PTHR28547:SF1">
    <property type="entry name" value="PROTEIN MMS22-LIKE"/>
    <property type="match status" value="1"/>
</dbReference>
<evidence type="ECO:0000313" key="14">
    <source>
        <dbReference type="Proteomes" id="UP001153712"/>
    </source>
</evidence>
<dbReference type="Pfam" id="PF14910">
    <property type="entry name" value="MMS22L_N"/>
    <property type="match status" value="1"/>
</dbReference>
<keyword evidence="9" id="KW-0539">Nucleus</keyword>
<evidence type="ECO:0000256" key="8">
    <source>
        <dbReference type="ARBA" id="ARBA00023204"/>
    </source>
</evidence>
<evidence type="ECO:0000256" key="7">
    <source>
        <dbReference type="ARBA" id="ARBA00022853"/>
    </source>
</evidence>
<feature type="domain" description="Protein MMS22-like N-terminal" evidence="11">
    <location>
        <begin position="178"/>
        <end position="547"/>
    </location>
</feature>
<keyword evidence="7" id="KW-0156">Chromatin regulator</keyword>
<evidence type="ECO:0000256" key="4">
    <source>
        <dbReference type="ARBA" id="ARBA00021061"/>
    </source>
</evidence>
<evidence type="ECO:0000259" key="12">
    <source>
        <dbReference type="Pfam" id="PF14911"/>
    </source>
</evidence>
<dbReference type="PANTHER" id="PTHR28547">
    <property type="entry name" value="PROTEIN MMS22-LIKE"/>
    <property type="match status" value="1"/>
</dbReference>
<evidence type="ECO:0000259" key="11">
    <source>
        <dbReference type="Pfam" id="PF14910"/>
    </source>
</evidence>
<gene>
    <name evidence="13" type="ORF">PHYEVI_LOCUS2253</name>
</gene>